<reference evidence="1" key="1">
    <citation type="journal article" date="2021" name="ISME J.">
        <title>Genomic evolution of the class Acidithiobacillia: deep-branching Proteobacteria living in extreme acidic conditions.</title>
        <authorList>
            <person name="Moya-Beltran A."/>
            <person name="Beard S."/>
            <person name="Rojas-Villalobos C."/>
            <person name="Issotta F."/>
            <person name="Gallardo Y."/>
            <person name="Ulloa R."/>
            <person name="Giaveno A."/>
            <person name="Degli Esposti M."/>
            <person name="Johnson D.B."/>
            <person name="Quatrini R."/>
        </authorList>
    </citation>
    <scope>NUCLEOTIDE SEQUENCE</scope>
    <source>
        <strain evidence="1">VAN18-1</strain>
    </source>
</reference>
<keyword evidence="2" id="KW-1185">Reference proteome</keyword>
<dbReference type="AlphaFoldDB" id="A0AAE3CKB7"/>
<dbReference type="EMBL" id="JAAXYO010000154">
    <property type="protein sequence ID" value="MBU2788631.1"/>
    <property type="molecule type" value="Genomic_DNA"/>
</dbReference>
<evidence type="ECO:0000313" key="1">
    <source>
        <dbReference type="EMBL" id="MBU2788631.1"/>
    </source>
</evidence>
<organism evidence="1 2">
    <name type="scientific">Igneacidithiobacillus copahuensis</name>
    <dbReference type="NCBI Taxonomy" id="2724909"/>
    <lineage>
        <taxon>Bacteria</taxon>
        <taxon>Pseudomonadati</taxon>
        <taxon>Pseudomonadota</taxon>
        <taxon>Acidithiobacillia</taxon>
        <taxon>Acidithiobacillales</taxon>
        <taxon>Acidithiobacillaceae</taxon>
        <taxon>Igneacidithiobacillus</taxon>
    </lineage>
</organism>
<dbReference type="RefSeq" id="WP_215885686.1">
    <property type="nucleotide sequence ID" value="NZ_JAAXYO010000154.1"/>
</dbReference>
<name>A0AAE3CKB7_9PROT</name>
<evidence type="ECO:0000313" key="2">
    <source>
        <dbReference type="Proteomes" id="UP001197378"/>
    </source>
</evidence>
<proteinExistence type="predicted"/>
<sequence length="84" mass="9464">MANLQHIAERIFRHVDAGHLVAGYASAMGFVLDRYDDDPDFHDWVERSPGSDVEKLLACMVKSAAWNDEEWLANYLSARIRGAA</sequence>
<gene>
    <name evidence="1" type="ORF">HFQ13_10555</name>
</gene>
<dbReference type="Proteomes" id="UP001197378">
    <property type="component" value="Unassembled WGS sequence"/>
</dbReference>
<comment type="caution">
    <text evidence="1">The sequence shown here is derived from an EMBL/GenBank/DDBJ whole genome shotgun (WGS) entry which is preliminary data.</text>
</comment>
<accession>A0AAE3CKB7</accession>
<protein>
    <submittedName>
        <fullName evidence="1">Uncharacterized protein</fullName>
    </submittedName>
</protein>